<comment type="caution">
    <text evidence="2">The sequence shown here is derived from an EMBL/GenBank/DDBJ whole genome shotgun (WGS) entry which is preliminary data.</text>
</comment>
<gene>
    <name evidence="2" type="ORF">N7498_006391</name>
</gene>
<sequence>MKKGHATSAAARTRENQRRSRTRRKETLEKDQRRLARGEENRQKHTIIGGQGKQSEQKAIVLWLWREEKKESKKNKRQALILATENIT</sequence>
<organism evidence="2 3">
    <name type="scientific">Penicillium cinerascens</name>
    <dbReference type="NCBI Taxonomy" id="70096"/>
    <lineage>
        <taxon>Eukaryota</taxon>
        <taxon>Fungi</taxon>
        <taxon>Dikarya</taxon>
        <taxon>Ascomycota</taxon>
        <taxon>Pezizomycotina</taxon>
        <taxon>Eurotiomycetes</taxon>
        <taxon>Eurotiomycetidae</taxon>
        <taxon>Eurotiales</taxon>
        <taxon>Aspergillaceae</taxon>
        <taxon>Penicillium</taxon>
    </lineage>
</organism>
<dbReference type="RefSeq" id="XP_058307644.1">
    <property type="nucleotide sequence ID" value="XM_058453453.1"/>
</dbReference>
<reference evidence="2" key="2">
    <citation type="journal article" date="2023" name="IMA Fungus">
        <title>Comparative genomic study of the Penicillium genus elucidates a diverse pangenome and 15 lateral gene transfer events.</title>
        <authorList>
            <person name="Petersen C."/>
            <person name="Sorensen T."/>
            <person name="Nielsen M.R."/>
            <person name="Sondergaard T.E."/>
            <person name="Sorensen J.L."/>
            <person name="Fitzpatrick D.A."/>
            <person name="Frisvad J.C."/>
            <person name="Nielsen K.L."/>
        </authorList>
    </citation>
    <scope>NUCLEOTIDE SEQUENCE</scope>
    <source>
        <strain evidence="2">IBT 15544</strain>
    </source>
</reference>
<keyword evidence="3" id="KW-1185">Reference proteome</keyword>
<evidence type="ECO:0000313" key="2">
    <source>
        <dbReference type="EMBL" id="KAJ5201728.1"/>
    </source>
</evidence>
<reference evidence="2" key="1">
    <citation type="submission" date="2022-12" db="EMBL/GenBank/DDBJ databases">
        <authorList>
            <person name="Petersen C."/>
        </authorList>
    </citation>
    <scope>NUCLEOTIDE SEQUENCE</scope>
    <source>
        <strain evidence="2">IBT 15544</strain>
    </source>
</reference>
<dbReference type="Proteomes" id="UP001150904">
    <property type="component" value="Unassembled WGS sequence"/>
</dbReference>
<dbReference type="AlphaFoldDB" id="A0A9W9MI26"/>
<feature type="compositionally biased region" description="Basic and acidic residues" evidence="1">
    <location>
        <begin position="25"/>
        <end position="43"/>
    </location>
</feature>
<protein>
    <submittedName>
        <fullName evidence="2">Uncharacterized protein</fullName>
    </submittedName>
</protein>
<evidence type="ECO:0000256" key="1">
    <source>
        <dbReference type="SAM" id="MobiDB-lite"/>
    </source>
</evidence>
<evidence type="ECO:0000313" key="3">
    <source>
        <dbReference type="Proteomes" id="UP001150904"/>
    </source>
</evidence>
<dbReference type="GeneID" id="83180754"/>
<dbReference type="EMBL" id="JAPQKR010000013">
    <property type="protein sequence ID" value="KAJ5201728.1"/>
    <property type="molecule type" value="Genomic_DNA"/>
</dbReference>
<proteinExistence type="predicted"/>
<accession>A0A9W9MI26</accession>
<feature type="region of interest" description="Disordered" evidence="1">
    <location>
        <begin position="1"/>
        <end position="55"/>
    </location>
</feature>
<name>A0A9W9MI26_9EURO</name>